<dbReference type="RefSeq" id="WP_157899349.1">
    <property type="nucleotide sequence ID" value="NZ_CP015136.1"/>
</dbReference>
<accession>A0A143PQG3</accession>
<evidence type="ECO:0000313" key="5">
    <source>
        <dbReference type="Proteomes" id="UP000076079"/>
    </source>
</evidence>
<evidence type="ECO:0000259" key="2">
    <source>
        <dbReference type="Pfam" id="PF00534"/>
    </source>
</evidence>
<reference evidence="4 5" key="1">
    <citation type="journal article" date="2016" name="Genome Announc.">
        <title>First Complete Genome Sequence of a Subdivision 6 Acidobacterium Strain.</title>
        <authorList>
            <person name="Huang S."/>
            <person name="Vieira S."/>
            <person name="Bunk B."/>
            <person name="Riedel T."/>
            <person name="Sproer C."/>
            <person name="Overmann J."/>
        </authorList>
    </citation>
    <scope>NUCLEOTIDE SEQUENCE [LARGE SCALE GENOMIC DNA]</scope>
    <source>
        <strain evidence="5">DSM 100886 HEG_-6_39</strain>
    </source>
</reference>
<dbReference type="PANTHER" id="PTHR46401:SF2">
    <property type="entry name" value="GLYCOSYLTRANSFERASE WBBK-RELATED"/>
    <property type="match status" value="1"/>
</dbReference>
<feature type="domain" description="Glycosyl transferase family 1" evidence="2">
    <location>
        <begin position="185"/>
        <end position="325"/>
    </location>
</feature>
<sequence>MKVAIDARAYFQRTGIGRYTRGLLQALAARPAGHEFLALLSDRHRPEELALGPHVTAQCSLARWLSADERAVLEREARAWGADLLHAVFPPLTAPSLPTIVTLFDITPVSLPHMHQPVVREAFERGWADIVRHGTPLVAVSNATRDAAIAAGAAPSQTAVIGIGLSSPFDAYPPVGADADARAGVLCVGTLEPRKNIPLVIEATLALGERGVATTLTIVGKTGWGEVPIAAQATASGRVYLTGFVDDADLLVLYRRAAILACPSTEEGFGLPVLEAMAQGALPLVSRAAALQETVGDPALVVNNSRDAWVETLAHWLARPAERAAKTSELVEAAHARRWEAIADAWITRYHEVAR</sequence>
<keyword evidence="1 4" id="KW-0808">Transferase</keyword>
<dbReference type="CDD" id="cd03809">
    <property type="entry name" value="GT4_MtfB-like"/>
    <property type="match status" value="1"/>
</dbReference>
<evidence type="ECO:0000259" key="3">
    <source>
        <dbReference type="Pfam" id="PF13439"/>
    </source>
</evidence>
<protein>
    <submittedName>
        <fullName evidence="4">D-inositol 3-phosphate glycosyltransferase</fullName>
        <ecNumber evidence="4">2.4.1.250</ecNumber>
    </submittedName>
</protein>
<dbReference type="GO" id="GO:0102710">
    <property type="term" value="F:D-inositol-3-phosphate glycosyltransferase activity"/>
    <property type="evidence" value="ECO:0007669"/>
    <property type="project" value="UniProtKB-EC"/>
</dbReference>
<dbReference type="EMBL" id="CP015136">
    <property type="protein sequence ID" value="AMY10383.1"/>
    <property type="molecule type" value="Genomic_DNA"/>
</dbReference>
<dbReference type="Gene3D" id="3.40.50.2000">
    <property type="entry name" value="Glycogen Phosphorylase B"/>
    <property type="match status" value="2"/>
</dbReference>
<dbReference type="Pfam" id="PF00534">
    <property type="entry name" value="Glycos_transf_1"/>
    <property type="match status" value="1"/>
</dbReference>
<dbReference type="PANTHER" id="PTHR46401">
    <property type="entry name" value="GLYCOSYLTRANSFERASE WBBK-RELATED"/>
    <property type="match status" value="1"/>
</dbReference>
<dbReference type="KEGG" id="abac:LuPra_03613"/>
<reference evidence="5" key="2">
    <citation type="submission" date="2016-04" db="EMBL/GenBank/DDBJ databases">
        <title>First Complete Genome Sequence of a Subdivision 6 Acidobacterium.</title>
        <authorList>
            <person name="Huang S."/>
            <person name="Vieira S."/>
            <person name="Bunk B."/>
            <person name="Riedel T."/>
            <person name="Sproeer C."/>
            <person name="Overmann J."/>
        </authorList>
    </citation>
    <scope>NUCLEOTIDE SEQUENCE [LARGE SCALE GENOMIC DNA]</scope>
    <source>
        <strain evidence="5">DSM 100886 HEG_-6_39</strain>
    </source>
</reference>
<dbReference type="Pfam" id="PF13439">
    <property type="entry name" value="Glyco_transf_4"/>
    <property type="match status" value="1"/>
</dbReference>
<keyword evidence="5" id="KW-1185">Reference proteome</keyword>
<evidence type="ECO:0000313" key="4">
    <source>
        <dbReference type="EMBL" id="AMY10383.1"/>
    </source>
</evidence>
<dbReference type="STRING" id="1855912.LuPra_03613"/>
<dbReference type="SUPFAM" id="SSF53756">
    <property type="entry name" value="UDP-Glycosyltransferase/glycogen phosphorylase"/>
    <property type="match status" value="1"/>
</dbReference>
<dbReference type="AlphaFoldDB" id="A0A143PQG3"/>
<gene>
    <name evidence="4" type="primary">mshA_3</name>
    <name evidence="4" type="ORF">LuPra_03613</name>
</gene>
<organism evidence="4 5">
    <name type="scientific">Luteitalea pratensis</name>
    <dbReference type="NCBI Taxonomy" id="1855912"/>
    <lineage>
        <taxon>Bacteria</taxon>
        <taxon>Pseudomonadati</taxon>
        <taxon>Acidobacteriota</taxon>
        <taxon>Vicinamibacteria</taxon>
        <taxon>Vicinamibacterales</taxon>
        <taxon>Vicinamibacteraceae</taxon>
        <taxon>Luteitalea</taxon>
    </lineage>
</organism>
<dbReference type="EC" id="2.4.1.250" evidence="4"/>
<dbReference type="InterPro" id="IPR001296">
    <property type="entry name" value="Glyco_trans_1"/>
</dbReference>
<feature type="domain" description="Glycosyltransferase subfamily 4-like N-terminal" evidence="3">
    <location>
        <begin position="15"/>
        <end position="162"/>
    </location>
</feature>
<dbReference type="InterPro" id="IPR028098">
    <property type="entry name" value="Glyco_trans_4-like_N"/>
</dbReference>
<dbReference type="Proteomes" id="UP000076079">
    <property type="component" value="Chromosome"/>
</dbReference>
<dbReference type="GO" id="GO:0009103">
    <property type="term" value="P:lipopolysaccharide biosynthetic process"/>
    <property type="evidence" value="ECO:0007669"/>
    <property type="project" value="TreeGrafter"/>
</dbReference>
<keyword evidence="4" id="KW-0328">Glycosyltransferase</keyword>
<name>A0A143PQG3_LUTPR</name>
<proteinExistence type="predicted"/>
<evidence type="ECO:0000256" key="1">
    <source>
        <dbReference type="ARBA" id="ARBA00022679"/>
    </source>
</evidence>
<dbReference type="OrthoDB" id="9802525at2"/>